<dbReference type="PIRSF" id="PIRSF006157">
    <property type="entry name" value="Doxgns_DODA"/>
    <property type="match status" value="1"/>
</dbReference>
<name>A0ABV3WT96_9HYPH</name>
<evidence type="ECO:0000256" key="1">
    <source>
        <dbReference type="ARBA" id="ARBA00001947"/>
    </source>
</evidence>
<dbReference type="Pfam" id="PF02900">
    <property type="entry name" value="LigB"/>
    <property type="match status" value="1"/>
</dbReference>
<dbReference type="Proteomes" id="UP001559025">
    <property type="component" value="Unassembled WGS sequence"/>
</dbReference>
<organism evidence="7 8">
    <name type="scientific">Neoaquamicrobium sediminum</name>
    <dbReference type="NCBI Taxonomy" id="1849104"/>
    <lineage>
        <taxon>Bacteria</taxon>
        <taxon>Pseudomonadati</taxon>
        <taxon>Pseudomonadota</taxon>
        <taxon>Alphaproteobacteria</taxon>
        <taxon>Hyphomicrobiales</taxon>
        <taxon>Phyllobacteriaceae</taxon>
        <taxon>Neoaquamicrobium</taxon>
    </lineage>
</organism>
<comment type="caution">
    <text evidence="7">The sequence shown here is derived from an EMBL/GenBank/DDBJ whole genome shotgun (WGS) entry which is preliminary data.</text>
</comment>
<keyword evidence="5 7" id="KW-0560">Oxidoreductase</keyword>
<dbReference type="CDD" id="cd07363">
    <property type="entry name" value="45_DOPA_Dioxygenase"/>
    <property type="match status" value="1"/>
</dbReference>
<proteinExistence type="inferred from homology"/>
<dbReference type="PANTHER" id="PTHR30096">
    <property type="entry name" value="4,5-DOPA DIOXYGENASE EXTRADIOL-LIKE PROTEIN"/>
    <property type="match status" value="1"/>
</dbReference>
<evidence type="ECO:0000256" key="5">
    <source>
        <dbReference type="ARBA" id="ARBA00023002"/>
    </source>
</evidence>
<dbReference type="PANTHER" id="PTHR30096:SF0">
    <property type="entry name" value="4,5-DOPA DIOXYGENASE EXTRADIOL-LIKE PROTEIN"/>
    <property type="match status" value="1"/>
</dbReference>
<reference evidence="7 8" key="1">
    <citation type="submission" date="2024-01" db="EMBL/GenBank/DDBJ databases">
        <title>New evidence supports the origin of RcGTA from prophage.</title>
        <authorList>
            <person name="Xu Y."/>
            <person name="Liu B."/>
            <person name="Chen F."/>
        </authorList>
    </citation>
    <scope>NUCLEOTIDE SEQUENCE [LARGE SCALE GENOMIC DNA]</scope>
    <source>
        <strain evidence="7 8">CBW1107-2</strain>
    </source>
</reference>
<keyword evidence="4" id="KW-0862">Zinc</keyword>
<protein>
    <submittedName>
        <fullName evidence="7">Class III extradiol ring-cleavage dioxygenase</fullName>
        <ecNumber evidence="7">1.13.-.-</ecNumber>
    </submittedName>
</protein>
<dbReference type="EC" id="1.13.-.-" evidence="7"/>
<accession>A0ABV3WT96</accession>
<evidence type="ECO:0000256" key="3">
    <source>
        <dbReference type="ARBA" id="ARBA00022723"/>
    </source>
</evidence>
<evidence type="ECO:0000313" key="7">
    <source>
        <dbReference type="EMBL" id="MEX4007894.1"/>
    </source>
</evidence>
<evidence type="ECO:0000256" key="4">
    <source>
        <dbReference type="ARBA" id="ARBA00022833"/>
    </source>
</evidence>
<dbReference type="InterPro" id="IPR004183">
    <property type="entry name" value="Xdiol_dOase_suB"/>
</dbReference>
<sequence>MASMPTLFISHGGPDIVINDSAARDYLETLSEHLPRPRAIVIVSAHFETNGVAVVTDPAPGMIYDFGGFAPELYEMVYPAPGEPRLAERVFAMLGEAGLEPSRLAERGYDHGAWTPLKLAFPQADIPVVQVSVDPSRDAAWHYALGRALAPLREEGVLLIGSGHITHNLRELFPVMRGGKQADPELAAHVDAFVEWFADKLAEGDRDALLDWKAQAPFASENHPTDEHLMPIFFAYGAAGEAPHAERAHASRQLGFFAYDSYLFH</sequence>
<keyword evidence="7" id="KW-0223">Dioxygenase</keyword>
<gene>
    <name evidence="7" type="ORF">V1479_11310</name>
</gene>
<dbReference type="SUPFAM" id="SSF53213">
    <property type="entry name" value="LigB-like"/>
    <property type="match status" value="1"/>
</dbReference>
<keyword evidence="8" id="KW-1185">Reference proteome</keyword>
<keyword evidence="3" id="KW-0479">Metal-binding</keyword>
<dbReference type="RefSeq" id="WP_368802975.1">
    <property type="nucleotide sequence ID" value="NZ_JAZHFV010000003.1"/>
</dbReference>
<dbReference type="Gene3D" id="3.40.830.10">
    <property type="entry name" value="LigB-like"/>
    <property type="match status" value="1"/>
</dbReference>
<feature type="domain" description="Extradiol ring-cleavage dioxygenase class III enzyme subunit B" evidence="6">
    <location>
        <begin position="30"/>
        <end position="246"/>
    </location>
</feature>
<evidence type="ECO:0000313" key="8">
    <source>
        <dbReference type="Proteomes" id="UP001559025"/>
    </source>
</evidence>
<dbReference type="GO" id="GO:0051213">
    <property type="term" value="F:dioxygenase activity"/>
    <property type="evidence" value="ECO:0007669"/>
    <property type="project" value="UniProtKB-KW"/>
</dbReference>
<evidence type="ECO:0000256" key="2">
    <source>
        <dbReference type="ARBA" id="ARBA00007581"/>
    </source>
</evidence>
<comment type="cofactor">
    <cofactor evidence="1">
        <name>Zn(2+)</name>
        <dbReference type="ChEBI" id="CHEBI:29105"/>
    </cofactor>
</comment>
<dbReference type="InterPro" id="IPR014436">
    <property type="entry name" value="Extradiol_dOase_DODA"/>
</dbReference>
<dbReference type="EMBL" id="JAZHFV010000003">
    <property type="protein sequence ID" value="MEX4007894.1"/>
    <property type="molecule type" value="Genomic_DNA"/>
</dbReference>
<comment type="similarity">
    <text evidence="2">Belongs to the DODA-type extradiol aromatic ring-opening dioxygenase family.</text>
</comment>
<evidence type="ECO:0000259" key="6">
    <source>
        <dbReference type="Pfam" id="PF02900"/>
    </source>
</evidence>